<dbReference type="AlphaFoldDB" id="A0A2M6WP58"/>
<evidence type="ECO:0000256" key="1">
    <source>
        <dbReference type="SAM" id="Phobius"/>
    </source>
</evidence>
<name>A0A2M6WP58_9BACT</name>
<feature type="non-terminal residue" evidence="2">
    <location>
        <position position="1"/>
    </location>
</feature>
<keyword evidence="1" id="KW-0812">Transmembrane</keyword>
<keyword evidence="1" id="KW-0472">Membrane</keyword>
<feature type="transmembrane region" description="Helical" evidence="1">
    <location>
        <begin position="71"/>
        <end position="92"/>
    </location>
</feature>
<evidence type="ECO:0000313" key="3">
    <source>
        <dbReference type="Proteomes" id="UP000228900"/>
    </source>
</evidence>
<organism evidence="2 3">
    <name type="scientific">Candidatus Falkowbacteria bacterium CG10_big_fil_rev_8_21_14_0_10_39_9</name>
    <dbReference type="NCBI Taxonomy" id="1974566"/>
    <lineage>
        <taxon>Bacteria</taxon>
        <taxon>Candidatus Falkowiibacteriota</taxon>
    </lineage>
</organism>
<accession>A0A2M6WP58</accession>
<dbReference type="Proteomes" id="UP000228900">
    <property type="component" value="Unassembled WGS sequence"/>
</dbReference>
<keyword evidence="1" id="KW-1133">Transmembrane helix</keyword>
<reference evidence="3" key="1">
    <citation type="submission" date="2017-09" db="EMBL/GenBank/DDBJ databases">
        <title>Depth-based differentiation of microbial function through sediment-hosted aquifers and enrichment of novel symbionts in the deep terrestrial subsurface.</title>
        <authorList>
            <person name="Probst A.J."/>
            <person name="Ladd B."/>
            <person name="Jarett J.K."/>
            <person name="Geller-Mcgrath D.E."/>
            <person name="Sieber C.M.K."/>
            <person name="Emerson J.B."/>
            <person name="Anantharaman K."/>
            <person name="Thomas B.C."/>
            <person name="Malmstrom R."/>
            <person name="Stieglmeier M."/>
            <person name="Klingl A."/>
            <person name="Woyke T."/>
            <person name="Ryan C.M."/>
            <person name="Banfield J.F."/>
        </authorList>
    </citation>
    <scope>NUCLEOTIDE SEQUENCE [LARGE SCALE GENOMIC DNA]</scope>
</reference>
<proteinExistence type="predicted"/>
<feature type="transmembrane region" description="Helical" evidence="1">
    <location>
        <begin position="40"/>
        <end position="59"/>
    </location>
</feature>
<gene>
    <name evidence="2" type="ORF">COT98_02950</name>
</gene>
<protein>
    <submittedName>
        <fullName evidence="2">Uncharacterized protein</fullName>
    </submittedName>
</protein>
<sequence length="100" mass="11691">FYYFALYFLIFEDVKGMNAIKSSKALVSGYWWGVFGRTMFLLLVAMLASFVLSIPFMFLSEGTIMYTIYSLIQNLIWVVVIPVFMVFTYLMYKDLRGIKS</sequence>
<comment type="caution">
    <text evidence="2">The sequence shown here is derived from an EMBL/GenBank/DDBJ whole genome shotgun (WGS) entry which is preliminary data.</text>
</comment>
<evidence type="ECO:0000313" key="2">
    <source>
        <dbReference type="EMBL" id="PIT94560.1"/>
    </source>
</evidence>
<dbReference type="EMBL" id="PFAQ01000043">
    <property type="protein sequence ID" value="PIT94560.1"/>
    <property type="molecule type" value="Genomic_DNA"/>
</dbReference>